<dbReference type="InterPro" id="IPR025676">
    <property type="entry name" value="Clr5_dom"/>
</dbReference>
<feature type="region of interest" description="Disordered" evidence="1">
    <location>
        <begin position="402"/>
        <end position="431"/>
    </location>
</feature>
<dbReference type="RefSeq" id="XP_024689263.1">
    <property type="nucleotide sequence ID" value="XM_024834660.1"/>
</dbReference>
<evidence type="ECO:0000313" key="5">
    <source>
        <dbReference type="Proteomes" id="UP000234254"/>
    </source>
</evidence>
<dbReference type="GeneID" id="36542184"/>
<feature type="compositionally biased region" description="Basic and acidic residues" evidence="1">
    <location>
        <begin position="402"/>
        <end position="411"/>
    </location>
</feature>
<dbReference type="Pfam" id="PF14420">
    <property type="entry name" value="Clr5"/>
    <property type="match status" value="1"/>
</dbReference>
<dbReference type="PANTHER" id="PTHR38788:SF5">
    <property type="entry name" value="CLR5 DOMAIN-CONTAINING PROTEIN"/>
    <property type="match status" value="1"/>
</dbReference>
<comment type="caution">
    <text evidence="4">The sequence shown here is derived from an EMBL/GenBank/DDBJ whole genome shotgun (WGS) entry which is preliminary data.</text>
</comment>
<evidence type="ECO:0000259" key="2">
    <source>
        <dbReference type="Pfam" id="PF14420"/>
    </source>
</evidence>
<accession>A0A2I1CSS2</accession>
<feature type="domain" description="Tri-helical" evidence="3">
    <location>
        <begin position="317"/>
        <end position="403"/>
    </location>
</feature>
<feature type="domain" description="Clr5" evidence="2">
    <location>
        <begin position="1"/>
        <end position="53"/>
    </location>
</feature>
<dbReference type="OrthoDB" id="4115389at2759"/>
<sequence length="486" mass="56068">MVYDWDGKREICYQMYITDKKALEEIMEYMKNVYQFAPSKRAFQTQFKRWGFPSKQNPAHKNRKLVSRVKELWEKNTSQREMLQILNQEGFEIKERELMRVRAKNRWLLRVPNGMKTQSNLQTLGQLPDDDSFLALQQEVFTSSTPFDDNEHPATDTGLSQISPPDLSPETLLRRKERLDRLKAESAERWATRKRRRRTRGWAGLPADPPGPPRFPSETTIDESKSYLNLDNTMYRHIRDQFQRICEDAGFIKKTVAGPERWQEAKKKLIQESRHLQHVFWDDATQLDAKALALDVVCTDVTKRMRTLERRMTIAEAKNALGINPEESRQIRNAFYHTLKADHFTSKLEAGDEHWNDLKEQWVMNSELLQRILAPGPEDSDYPTKMKAIEVLCRDVMKRLRDDQTKRDASRKNSASRIQIQSPETASSQIGGTYSNGISTLASQALASASAASSDFGEIQIDPSLLQAANNPSFAMSIRQDNSENP</sequence>
<dbReference type="Proteomes" id="UP000234254">
    <property type="component" value="Unassembled WGS sequence"/>
</dbReference>
<dbReference type="VEuPathDB" id="FungiDB:P168DRAFT_260199"/>
<evidence type="ECO:0000313" key="4">
    <source>
        <dbReference type="EMBL" id="PKY00669.1"/>
    </source>
</evidence>
<keyword evidence="5" id="KW-1185">Reference proteome</keyword>
<feature type="region of interest" description="Disordered" evidence="1">
    <location>
        <begin position="188"/>
        <end position="220"/>
    </location>
</feature>
<dbReference type="AlphaFoldDB" id="A0A2I1CSS2"/>
<feature type="region of interest" description="Disordered" evidence="1">
    <location>
        <begin position="144"/>
        <end position="170"/>
    </location>
</feature>
<proteinExistence type="predicted"/>
<evidence type="ECO:0000259" key="3">
    <source>
        <dbReference type="Pfam" id="PF24465"/>
    </source>
</evidence>
<feature type="compositionally biased region" description="Polar residues" evidence="1">
    <location>
        <begin position="412"/>
        <end position="431"/>
    </location>
</feature>
<dbReference type="InterPro" id="IPR057940">
    <property type="entry name" value="Tri-helical_dom"/>
</dbReference>
<organism evidence="4 5">
    <name type="scientific">Aspergillus campestris (strain IBT 28561)</name>
    <dbReference type="NCBI Taxonomy" id="1392248"/>
    <lineage>
        <taxon>Eukaryota</taxon>
        <taxon>Fungi</taxon>
        <taxon>Dikarya</taxon>
        <taxon>Ascomycota</taxon>
        <taxon>Pezizomycotina</taxon>
        <taxon>Eurotiomycetes</taxon>
        <taxon>Eurotiomycetidae</taxon>
        <taxon>Eurotiales</taxon>
        <taxon>Aspergillaceae</taxon>
        <taxon>Aspergillus</taxon>
        <taxon>Aspergillus subgen. Circumdati</taxon>
    </lineage>
</organism>
<gene>
    <name evidence="4" type="ORF">P168DRAFT_260199</name>
</gene>
<name>A0A2I1CSS2_ASPC2</name>
<dbReference type="Pfam" id="PF24465">
    <property type="entry name" value="Tri-helical"/>
    <property type="match status" value="2"/>
</dbReference>
<feature type="domain" description="Tri-helical" evidence="3">
    <location>
        <begin position="224"/>
        <end position="307"/>
    </location>
</feature>
<reference evidence="4" key="1">
    <citation type="submission" date="2016-12" db="EMBL/GenBank/DDBJ databases">
        <title>The genomes of Aspergillus section Nigri reveals drivers in fungal speciation.</title>
        <authorList>
            <consortium name="DOE Joint Genome Institute"/>
            <person name="Vesth T.C."/>
            <person name="Nybo J."/>
            <person name="Theobald S."/>
            <person name="Brandl J."/>
            <person name="Frisvad J.C."/>
            <person name="Nielsen K.F."/>
            <person name="Lyhne E.K."/>
            <person name="Kogle M.E."/>
            <person name="Kuo A."/>
            <person name="Riley R."/>
            <person name="Clum A."/>
            <person name="Nolan M."/>
            <person name="Lipzen A."/>
            <person name="Salamov A."/>
            <person name="Henrissat B."/>
            <person name="Wiebenga A."/>
            <person name="De vries R.P."/>
            <person name="Grigoriev I.V."/>
            <person name="Mortensen U.H."/>
            <person name="Andersen M.R."/>
            <person name="Baker S.E."/>
        </authorList>
    </citation>
    <scope>NUCLEOTIDE SEQUENCE</scope>
    <source>
        <strain evidence="4">IBT 28561</strain>
    </source>
</reference>
<protein>
    <submittedName>
        <fullName evidence="4">Uncharacterized protein</fullName>
    </submittedName>
</protein>
<evidence type="ECO:0000256" key="1">
    <source>
        <dbReference type="SAM" id="MobiDB-lite"/>
    </source>
</evidence>
<dbReference type="PANTHER" id="PTHR38788">
    <property type="entry name" value="CLR5 DOMAIN-CONTAINING PROTEIN"/>
    <property type="match status" value="1"/>
</dbReference>
<dbReference type="EMBL" id="MSFM01000014">
    <property type="protein sequence ID" value="PKY00669.1"/>
    <property type="molecule type" value="Genomic_DNA"/>
</dbReference>